<organism evidence="1 2">
    <name type="scientific">Colletotrichum zoysiae</name>
    <dbReference type="NCBI Taxonomy" id="1216348"/>
    <lineage>
        <taxon>Eukaryota</taxon>
        <taxon>Fungi</taxon>
        <taxon>Dikarya</taxon>
        <taxon>Ascomycota</taxon>
        <taxon>Pezizomycotina</taxon>
        <taxon>Sordariomycetes</taxon>
        <taxon>Hypocreomycetidae</taxon>
        <taxon>Glomerellales</taxon>
        <taxon>Glomerellaceae</taxon>
        <taxon>Colletotrichum</taxon>
        <taxon>Colletotrichum graminicola species complex</taxon>
    </lineage>
</organism>
<dbReference type="AlphaFoldDB" id="A0AAD9H1U0"/>
<accession>A0AAD9H1U0</accession>
<sequence>MTPPASVKQCRSESSGGMLATSSLLLFLFMKLMVRVCGIGALTSRGLPTCVFEDKLPVQAFVTDAALRWYATTRHGERERRPVLIIYLYKSPSSKVKCLLLQPHHLCP</sequence>
<evidence type="ECO:0000313" key="2">
    <source>
        <dbReference type="Proteomes" id="UP001232148"/>
    </source>
</evidence>
<proteinExistence type="predicted"/>
<name>A0AAD9H1U0_9PEZI</name>
<protein>
    <submittedName>
        <fullName evidence="1">Uncharacterized protein</fullName>
    </submittedName>
</protein>
<gene>
    <name evidence="1" type="ORF">LX32DRAFT_287456</name>
</gene>
<dbReference type="EMBL" id="MU843166">
    <property type="protein sequence ID" value="KAK2020838.1"/>
    <property type="molecule type" value="Genomic_DNA"/>
</dbReference>
<comment type="caution">
    <text evidence="1">The sequence shown here is derived from an EMBL/GenBank/DDBJ whole genome shotgun (WGS) entry which is preliminary data.</text>
</comment>
<reference evidence="1" key="1">
    <citation type="submission" date="2021-06" db="EMBL/GenBank/DDBJ databases">
        <title>Comparative genomics, transcriptomics and evolutionary studies reveal genomic signatures of adaptation to plant cell wall in hemibiotrophic fungi.</title>
        <authorList>
            <consortium name="DOE Joint Genome Institute"/>
            <person name="Baroncelli R."/>
            <person name="Diaz J.F."/>
            <person name="Benocci T."/>
            <person name="Peng M."/>
            <person name="Battaglia E."/>
            <person name="Haridas S."/>
            <person name="Andreopoulos W."/>
            <person name="Labutti K."/>
            <person name="Pangilinan J."/>
            <person name="Floch G.L."/>
            <person name="Makela M.R."/>
            <person name="Henrissat B."/>
            <person name="Grigoriev I.V."/>
            <person name="Crouch J.A."/>
            <person name="De Vries R.P."/>
            <person name="Sukno S.A."/>
            <person name="Thon M.R."/>
        </authorList>
    </citation>
    <scope>NUCLEOTIDE SEQUENCE</scope>
    <source>
        <strain evidence="1">MAFF235873</strain>
    </source>
</reference>
<evidence type="ECO:0000313" key="1">
    <source>
        <dbReference type="EMBL" id="KAK2020838.1"/>
    </source>
</evidence>
<keyword evidence="2" id="KW-1185">Reference proteome</keyword>
<dbReference type="Proteomes" id="UP001232148">
    <property type="component" value="Unassembled WGS sequence"/>
</dbReference>